<sequence>LAWRGHNGRGRALGVDEVRFTGQVLPGARQVTYQVNIKRVLVRGLVLGLADGEVCVDGRRIYTAGGLRVGLFASTDGF</sequence>
<keyword evidence="1" id="KW-0456">Lyase</keyword>
<dbReference type="GO" id="GO:0016829">
    <property type="term" value="F:lyase activity"/>
    <property type="evidence" value="ECO:0007669"/>
    <property type="project" value="UniProtKB-KW"/>
</dbReference>
<name>T1AXP9_9ZZZZ</name>
<dbReference type="AlphaFoldDB" id="T1AXP9"/>
<dbReference type="InterPro" id="IPR013114">
    <property type="entry name" value="FabA_FabZ"/>
</dbReference>
<feature type="non-terminal residue" evidence="1">
    <location>
        <position position="1"/>
    </location>
</feature>
<accession>T1AXP9</accession>
<proteinExistence type="predicted"/>
<evidence type="ECO:0000313" key="1">
    <source>
        <dbReference type="EMBL" id="EQD62287.1"/>
    </source>
</evidence>
<dbReference type="UniPathway" id="UPA00094"/>
<reference evidence="1" key="2">
    <citation type="journal article" date="2014" name="ISME J.">
        <title>Microbial stratification in low pH oxic and suboxic macroscopic growths along an acid mine drainage.</title>
        <authorList>
            <person name="Mendez-Garcia C."/>
            <person name="Mesa V."/>
            <person name="Sprenger R.R."/>
            <person name="Richter M."/>
            <person name="Diez M.S."/>
            <person name="Solano J."/>
            <person name="Bargiela R."/>
            <person name="Golyshina O.V."/>
            <person name="Manteca A."/>
            <person name="Ramos J.L."/>
            <person name="Gallego J.R."/>
            <person name="Llorente I."/>
            <person name="Martins Dos Santos V.A."/>
            <person name="Jensen O.N."/>
            <person name="Pelaez A.I."/>
            <person name="Sanchez J."/>
            <person name="Ferrer M."/>
        </authorList>
    </citation>
    <scope>NUCLEOTIDE SEQUENCE</scope>
</reference>
<dbReference type="Gene3D" id="3.10.129.10">
    <property type="entry name" value="Hotdog Thioesterase"/>
    <property type="match status" value="1"/>
</dbReference>
<organism evidence="1">
    <name type="scientific">mine drainage metagenome</name>
    <dbReference type="NCBI Taxonomy" id="410659"/>
    <lineage>
        <taxon>unclassified sequences</taxon>
        <taxon>metagenomes</taxon>
        <taxon>ecological metagenomes</taxon>
    </lineage>
</organism>
<dbReference type="EMBL" id="AUZZ01001964">
    <property type="protein sequence ID" value="EQD62287.1"/>
    <property type="molecule type" value="Genomic_DNA"/>
</dbReference>
<dbReference type="Pfam" id="PF07977">
    <property type="entry name" value="FabA"/>
    <property type="match status" value="1"/>
</dbReference>
<dbReference type="GO" id="GO:0006633">
    <property type="term" value="P:fatty acid biosynthetic process"/>
    <property type="evidence" value="ECO:0007669"/>
    <property type="project" value="UniProtKB-UniPathway"/>
</dbReference>
<dbReference type="EC" id="4.2.1.-" evidence="1"/>
<comment type="caution">
    <text evidence="1">The sequence shown here is derived from an EMBL/GenBank/DDBJ whole genome shotgun (WGS) entry which is preliminary data.</text>
</comment>
<gene>
    <name evidence="1" type="ORF">B2A_02896</name>
</gene>
<protein>
    <submittedName>
        <fullName evidence="1">Beta-hydroxyacyl-(Acyl-carrier-protein) dehydratase FabA</fullName>
        <ecNumber evidence="1">4.2.1.-</ecNumber>
    </submittedName>
</protein>
<reference evidence="1" key="1">
    <citation type="submission" date="2013-08" db="EMBL/GenBank/DDBJ databases">
        <authorList>
            <person name="Mendez C."/>
            <person name="Richter M."/>
            <person name="Ferrer M."/>
            <person name="Sanchez J."/>
        </authorList>
    </citation>
    <scope>NUCLEOTIDE SEQUENCE</scope>
</reference>
<dbReference type="SUPFAM" id="SSF54637">
    <property type="entry name" value="Thioesterase/thiol ester dehydrase-isomerase"/>
    <property type="match status" value="1"/>
</dbReference>
<dbReference type="InterPro" id="IPR029069">
    <property type="entry name" value="HotDog_dom_sf"/>
</dbReference>